<protein>
    <submittedName>
        <fullName evidence="1">Uncharacterized protein</fullName>
    </submittedName>
</protein>
<keyword evidence="2" id="KW-1185">Reference proteome</keyword>
<dbReference type="OrthoDB" id="6334211at2759"/>
<reference evidence="1 2" key="1">
    <citation type="journal article" date="2020" name="Nat. Food">
        <title>A phased Vanilla planifolia genome enables genetic improvement of flavour and production.</title>
        <authorList>
            <person name="Hasing T."/>
            <person name="Tang H."/>
            <person name="Brym M."/>
            <person name="Khazi F."/>
            <person name="Huang T."/>
            <person name="Chambers A.H."/>
        </authorList>
    </citation>
    <scope>NUCLEOTIDE SEQUENCE [LARGE SCALE GENOMIC DNA]</scope>
    <source>
        <tissue evidence="1">Leaf</tissue>
    </source>
</reference>
<gene>
    <name evidence="1" type="ORF">HPP92_012072</name>
</gene>
<organism evidence="1 2">
    <name type="scientific">Vanilla planifolia</name>
    <name type="common">Vanilla</name>
    <dbReference type="NCBI Taxonomy" id="51239"/>
    <lineage>
        <taxon>Eukaryota</taxon>
        <taxon>Viridiplantae</taxon>
        <taxon>Streptophyta</taxon>
        <taxon>Embryophyta</taxon>
        <taxon>Tracheophyta</taxon>
        <taxon>Spermatophyta</taxon>
        <taxon>Magnoliopsida</taxon>
        <taxon>Liliopsida</taxon>
        <taxon>Asparagales</taxon>
        <taxon>Orchidaceae</taxon>
        <taxon>Vanilloideae</taxon>
        <taxon>Vanilleae</taxon>
        <taxon>Vanilla</taxon>
    </lineage>
</organism>
<accession>A0A835R323</accession>
<dbReference type="EMBL" id="JADCNL010000005">
    <property type="protein sequence ID" value="KAG0481214.1"/>
    <property type="molecule type" value="Genomic_DNA"/>
</dbReference>
<proteinExistence type="predicted"/>
<sequence length="55" mass="6131">MEGKILVREERVLILVKNLIINLSSSEFEPLEVIEKITKGSVLSDGRGNGCQLMM</sequence>
<evidence type="ECO:0000313" key="2">
    <source>
        <dbReference type="Proteomes" id="UP000636800"/>
    </source>
</evidence>
<name>A0A835R323_VANPL</name>
<comment type="caution">
    <text evidence="1">The sequence shown here is derived from an EMBL/GenBank/DDBJ whole genome shotgun (WGS) entry which is preliminary data.</text>
</comment>
<dbReference type="AlphaFoldDB" id="A0A835R323"/>
<evidence type="ECO:0000313" key="1">
    <source>
        <dbReference type="EMBL" id="KAG0481214.1"/>
    </source>
</evidence>
<dbReference type="Proteomes" id="UP000636800">
    <property type="component" value="Chromosome 5"/>
</dbReference>